<keyword evidence="6 10" id="KW-0406">Ion transport</keyword>
<keyword evidence="5 10" id="KW-1003">Cell membrane</keyword>
<feature type="domain" description="ATP synthase F1 complex delta/epsilon subunit N-terminal" evidence="12">
    <location>
        <begin position="4"/>
        <end position="82"/>
    </location>
</feature>
<dbReference type="PANTHER" id="PTHR13822:SF10">
    <property type="entry name" value="ATP SYNTHASE EPSILON CHAIN, CHLOROPLASTIC"/>
    <property type="match status" value="1"/>
</dbReference>
<dbReference type="GO" id="GO:0045259">
    <property type="term" value="C:proton-transporting ATP synthase complex"/>
    <property type="evidence" value="ECO:0007669"/>
    <property type="project" value="UniProtKB-KW"/>
</dbReference>
<dbReference type="InterPro" id="IPR020546">
    <property type="entry name" value="ATP_synth_F1_dsu/esu_N"/>
</dbReference>
<dbReference type="OrthoDB" id="9799969at2"/>
<evidence type="ECO:0000256" key="11">
    <source>
        <dbReference type="RuleBase" id="RU003656"/>
    </source>
</evidence>
<comment type="function">
    <text evidence="1 10">Produces ATP from ADP in the presence of a proton gradient across the membrane.</text>
</comment>
<evidence type="ECO:0000256" key="7">
    <source>
        <dbReference type="ARBA" id="ARBA00023136"/>
    </source>
</evidence>
<comment type="subunit">
    <text evidence="10 11">F-type ATPases have 2 components, CF(1) - the catalytic core - and CF(0) - the membrane proton channel. CF(1) has five subunits: alpha(3), beta(3), gamma(1), delta(1), epsilon(1). CF(0) has three main subunits: a, b and c.</text>
</comment>
<dbReference type="Proteomes" id="UP000256379">
    <property type="component" value="Unassembled WGS sequence"/>
</dbReference>
<dbReference type="CDD" id="cd12152">
    <property type="entry name" value="F1-ATPase_delta"/>
    <property type="match status" value="1"/>
</dbReference>
<keyword evidence="9 10" id="KW-0066">ATP synthesis</keyword>
<dbReference type="HAMAP" id="MF_00530">
    <property type="entry name" value="ATP_synth_epsil_bac"/>
    <property type="match status" value="1"/>
</dbReference>
<dbReference type="SUPFAM" id="SSF51344">
    <property type="entry name" value="Epsilon subunit of F1F0-ATP synthase N-terminal domain"/>
    <property type="match status" value="1"/>
</dbReference>
<accession>A0A3D8IFG4</accession>
<sequence length="124" mass="13209">MQDFQLDIVTPYGEIFNGKVTAVYLPGKDGEFGVLPGHCDMLALLRTGVIDIQSETSHDLVAINWGHVSISHNKVSVLADGAVCVRGGGSQVSKALEQAKRLLEEASSDTSMLAGALRKLDEAK</sequence>
<dbReference type="GO" id="GO:0012505">
    <property type="term" value="C:endomembrane system"/>
    <property type="evidence" value="ECO:0007669"/>
    <property type="project" value="UniProtKB-SubCell"/>
</dbReference>
<evidence type="ECO:0000256" key="6">
    <source>
        <dbReference type="ARBA" id="ARBA00023065"/>
    </source>
</evidence>
<keyword evidence="8 10" id="KW-0139">CF(1)</keyword>
<evidence type="ECO:0000256" key="9">
    <source>
        <dbReference type="ARBA" id="ARBA00023310"/>
    </source>
</evidence>
<evidence type="ECO:0000313" key="14">
    <source>
        <dbReference type="Proteomes" id="UP000256379"/>
    </source>
</evidence>
<evidence type="ECO:0000313" key="13">
    <source>
        <dbReference type="EMBL" id="RDU63454.1"/>
    </source>
</evidence>
<dbReference type="Gene3D" id="2.60.15.10">
    <property type="entry name" value="F0F1 ATP synthase delta/epsilon subunit, N-terminal"/>
    <property type="match status" value="1"/>
</dbReference>
<dbReference type="AlphaFoldDB" id="A0A3D8IFG4"/>
<evidence type="ECO:0000256" key="1">
    <source>
        <dbReference type="ARBA" id="ARBA00003543"/>
    </source>
</evidence>
<keyword evidence="4 10" id="KW-0813">Transport</keyword>
<dbReference type="InterPro" id="IPR001469">
    <property type="entry name" value="ATP_synth_F1_dsu/esu"/>
</dbReference>
<dbReference type="EMBL" id="NXLQ01000024">
    <property type="protein sequence ID" value="RDU63454.1"/>
    <property type="molecule type" value="Genomic_DNA"/>
</dbReference>
<evidence type="ECO:0000259" key="12">
    <source>
        <dbReference type="Pfam" id="PF02823"/>
    </source>
</evidence>
<name>A0A3D8IFG4_9HELI</name>
<reference evidence="13 14" key="1">
    <citation type="submission" date="2018-04" db="EMBL/GenBank/DDBJ databases">
        <title>Novel Campyloabacter and Helicobacter Species and Strains.</title>
        <authorList>
            <person name="Mannion A.J."/>
            <person name="Shen Z."/>
            <person name="Fox J.G."/>
        </authorList>
    </citation>
    <scope>NUCLEOTIDE SEQUENCE [LARGE SCALE GENOMIC DNA]</scope>
    <source>
        <strain evidence="13 14">MIT 17-337</strain>
    </source>
</reference>
<protein>
    <recommendedName>
        <fullName evidence="10">ATP synthase epsilon chain</fullName>
    </recommendedName>
    <alternativeName>
        <fullName evidence="10">ATP synthase F1 sector epsilon subunit</fullName>
    </alternativeName>
    <alternativeName>
        <fullName evidence="10">F-ATPase epsilon subunit</fullName>
    </alternativeName>
</protein>
<dbReference type="GO" id="GO:0005886">
    <property type="term" value="C:plasma membrane"/>
    <property type="evidence" value="ECO:0007669"/>
    <property type="project" value="UniProtKB-SubCell"/>
</dbReference>
<dbReference type="PANTHER" id="PTHR13822">
    <property type="entry name" value="ATP SYNTHASE DELTA/EPSILON CHAIN"/>
    <property type="match status" value="1"/>
</dbReference>
<comment type="caution">
    <text evidence="13">The sequence shown here is derived from an EMBL/GenBank/DDBJ whole genome shotgun (WGS) entry which is preliminary data.</text>
</comment>
<proteinExistence type="inferred from homology"/>
<gene>
    <name evidence="10" type="primary">atpC</name>
    <name evidence="13" type="ORF">CQA53_08515</name>
</gene>
<evidence type="ECO:0000256" key="8">
    <source>
        <dbReference type="ARBA" id="ARBA00023196"/>
    </source>
</evidence>
<evidence type="ECO:0000256" key="4">
    <source>
        <dbReference type="ARBA" id="ARBA00022448"/>
    </source>
</evidence>
<organism evidence="13 14">
    <name type="scientific">Helicobacter didelphidarum</name>
    <dbReference type="NCBI Taxonomy" id="2040648"/>
    <lineage>
        <taxon>Bacteria</taxon>
        <taxon>Pseudomonadati</taxon>
        <taxon>Campylobacterota</taxon>
        <taxon>Epsilonproteobacteria</taxon>
        <taxon>Campylobacterales</taxon>
        <taxon>Helicobacteraceae</taxon>
        <taxon>Helicobacter</taxon>
    </lineage>
</organism>
<dbReference type="GO" id="GO:0046933">
    <property type="term" value="F:proton-transporting ATP synthase activity, rotational mechanism"/>
    <property type="evidence" value="ECO:0007669"/>
    <property type="project" value="UniProtKB-UniRule"/>
</dbReference>
<comment type="similarity">
    <text evidence="3 10 11">Belongs to the ATPase epsilon chain family.</text>
</comment>
<dbReference type="Pfam" id="PF02823">
    <property type="entry name" value="ATP-synt_DE_N"/>
    <property type="match status" value="1"/>
</dbReference>
<comment type="subcellular location">
    <subcellularLocation>
        <location evidence="10">Cell membrane</location>
        <topology evidence="10">Peripheral membrane protein</topology>
    </subcellularLocation>
    <subcellularLocation>
        <location evidence="2">Endomembrane system</location>
        <topology evidence="2">Peripheral membrane protein</topology>
    </subcellularLocation>
</comment>
<dbReference type="RefSeq" id="WP_115543584.1">
    <property type="nucleotide sequence ID" value="NZ_NXLQ01000024.1"/>
</dbReference>
<evidence type="ECO:0000256" key="3">
    <source>
        <dbReference type="ARBA" id="ARBA00005712"/>
    </source>
</evidence>
<keyword evidence="14" id="KW-1185">Reference proteome</keyword>
<keyword evidence="10" id="KW-0375">Hydrogen ion transport</keyword>
<dbReference type="GO" id="GO:0005524">
    <property type="term" value="F:ATP binding"/>
    <property type="evidence" value="ECO:0007669"/>
    <property type="project" value="UniProtKB-UniRule"/>
</dbReference>
<evidence type="ECO:0000256" key="2">
    <source>
        <dbReference type="ARBA" id="ARBA00004184"/>
    </source>
</evidence>
<dbReference type="NCBIfam" id="TIGR01216">
    <property type="entry name" value="ATP_synt_epsi"/>
    <property type="match status" value="1"/>
</dbReference>
<dbReference type="InterPro" id="IPR036771">
    <property type="entry name" value="ATPsynth_dsu/esu_N"/>
</dbReference>
<evidence type="ECO:0000256" key="10">
    <source>
        <dbReference type="HAMAP-Rule" id="MF_00530"/>
    </source>
</evidence>
<evidence type="ECO:0000256" key="5">
    <source>
        <dbReference type="ARBA" id="ARBA00022475"/>
    </source>
</evidence>
<keyword evidence="7 10" id="KW-0472">Membrane</keyword>